<evidence type="ECO:0000313" key="14">
    <source>
        <dbReference type="EMBL" id="AER66802.1"/>
    </source>
</evidence>
<dbReference type="NCBIfam" id="TIGR00115">
    <property type="entry name" value="tig"/>
    <property type="match status" value="1"/>
</dbReference>
<dbReference type="Gene3D" id="3.30.70.1050">
    <property type="entry name" value="Trigger factor ribosome-binding domain"/>
    <property type="match status" value="1"/>
</dbReference>
<dbReference type="STRING" id="580340.Tlie_1069"/>
<sequence length="457" mass="52578">MRSEIISQEKNVVKIQAQVSQEDFKKSFEAAINELRRRANIKGFRKGKVPRNVLLLHLGKEAIQSEALEKLIPEMLDKIVEDYGLDLIDRPKVEIDEIKDDEPINLTFTFETRPEVELPEIEELEVEKQVVDVNDELVDKAIEEIRASFSEREPVKDRPIKEGDIVEISYSVQVEGSKEQQEPQKTTVEASPNTLRKEFLDALLGKEIGSKVEVELDVPKEKNETEDEGDGNATEKVRYEIEVLAVFEKKLPEIGPELFKKVFGEEVNDEEAFRQKVKEALEARFNEESLEALKEKAVELVCEKSSVELPDTLVERQMEELKNEDMKMVQQRFGKSWEEYVKETNLNEEEYMENLKKYAEKLVKRSLVLEAIADKEGISVDKEDLQREIAKLAQSVNADPERVQQILAQDKERLSNIIGKIRFEKTVNNLMERMKVKEVSAGKNEDEVGEGEAKNDN</sequence>
<dbReference type="GO" id="GO:0043022">
    <property type="term" value="F:ribosome binding"/>
    <property type="evidence" value="ECO:0007669"/>
    <property type="project" value="TreeGrafter"/>
</dbReference>
<evidence type="ECO:0000256" key="8">
    <source>
        <dbReference type="ARBA" id="ARBA00029986"/>
    </source>
</evidence>
<evidence type="ECO:0000256" key="2">
    <source>
        <dbReference type="ARBA" id="ARBA00005464"/>
    </source>
</evidence>
<dbReference type="OrthoDB" id="9767721at2"/>
<evidence type="ECO:0000256" key="6">
    <source>
        <dbReference type="ARBA" id="ARBA00023186"/>
    </source>
</evidence>
<dbReference type="GO" id="GO:0043335">
    <property type="term" value="P:protein unfolding"/>
    <property type="evidence" value="ECO:0007669"/>
    <property type="project" value="TreeGrafter"/>
</dbReference>
<keyword evidence="7 9" id="KW-0413">Isomerase</keyword>
<dbReference type="SUPFAM" id="SSF102735">
    <property type="entry name" value="Trigger factor ribosome-binding domain"/>
    <property type="match status" value="1"/>
</dbReference>
<dbReference type="InterPro" id="IPR027304">
    <property type="entry name" value="Trigger_fact/SurA_dom_sf"/>
</dbReference>
<dbReference type="EC" id="5.2.1.8" evidence="3 9"/>
<dbReference type="AlphaFoldDB" id="G7VAA2"/>
<keyword evidence="6 9" id="KW-0143">Chaperone</keyword>
<evidence type="ECO:0000313" key="15">
    <source>
        <dbReference type="Proteomes" id="UP000005868"/>
    </source>
</evidence>
<reference evidence="14 15" key="2">
    <citation type="journal article" date="2012" name="Stand. Genomic Sci.">
        <title>Genome sequence of the moderately thermophilic, amino-acid-degrading and sulfur-reducing bacterium Thermovirga lienii type strain (Cas60314(T)).</title>
        <authorList>
            <person name="Goker M."/>
            <person name="Saunders E."/>
            <person name="Lapidus A."/>
            <person name="Nolan M."/>
            <person name="Lucas S."/>
            <person name="Hammon N."/>
            <person name="Deshpande S."/>
            <person name="Cheng J.F."/>
            <person name="Han C."/>
            <person name="Tapia R."/>
            <person name="Goodwin L.A."/>
            <person name="Pitluck S."/>
            <person name="Liolios K."/>
            <person name="Mavromatis K."/>
            <person name="Pagani I."/>
            <person name="Ivanova N."/>
            <person name="Mikhailova N."/>
            <person name="Pati A."/>
            <person name="Chen A."/>
            <person name="Palaniappan K."/>
            <person name="Land M."/>
            <person name="Chang Y.J."/>
            <person name="Jeffries C.D."/>
            <person name="Brambilla E.M."/>
            <person name="Rohde M."/>
            <person name="Spring S."/>
            <person name="Detter J.C."/>
            <person name="Woyke T."/>
            <person name="Bristow J."/>
            <person name="Eisen J.A."/>
            <person name="Markowitz V."/>
            <person name="Hugenholtz P."/>
            <person name="Kyrpides N.C."/>
            <person name="Klenk H.P."/>
        </authorList>
    </citation>
    <scope>NUCLEOTIDE SEQUENCE [LARGE SCALE GENOMIC DNA]</scope>
    <source>
        <strain evidence="15">ATCC BAA-1197 / DSM 17291 / Cas60314</strain>
    </source>
</reference>
<comment type="domain">
    <text evidence="9">Consists of 3 domains; the N-terminus binds the ribosome, the middle domain has PPIase activity, while the C-terminus has intrinsic chaperone activity on its own.</text>
</comment>
<dbReference type="InterPro" id="IPR005215">
    <property type="entry name" value="Trig_fac"/>
</dbReference>
<dbReference type="PIRSF" id="PIRSF003095">
    <property type="entry name" value="Trigger_factor"/>
    <property type="match status" value="1"/>
</dbReference>
<evidence type="ECO:0000256" key="5">
    <source>
        <dbReference type="ARBA" id="ARBA00023110"/>
    </source>
</evidence>
<dbReference type="SUPFAM" id="SSF109998">
    <property type="entry name" value="Triger factor/SurA peptide-binding domain-like"/>
    <property type="match status" value="1"/>
</dbReference>
<dbReference type="Pfam" id="PF05698">
    <property type="entry name" value="Trigger_C"/>
    <property type="match status" value="1"/>
</dbReference>
<keyword evidence="15" id="KW-1185">Reference proteome</keyword>
<reference evidence="15" key="1">
    <citation type="submission" date="2011-10" db="EMBL/GenBank/DDBJ databases">
        <title>The complete genome of chromosome of Thermovirga lienii DSM 17291.</title>
        <authorList>
            <consortium name="US DOE Joint Genome Institute (JGI-PGF)"/>
            <person name="Lucas S."/>
            <person name="Copeland A."/>
            <person name="Lapidus A."/>
            <person name="Glavina del Rio T."/>
            <person name="Dalin E."/>
            <person name="Tice H."/>
            <person name="Bruce D."/>
            <person name="Goodwin L."/>
            <person name="Pitluck S."/>
            <person name="Peters L."/>
            <person name="Mikhailova N."/>
            <person name="Saunders E."/>
            <person name="Kyrpides N."/>
            <person name="Mavromatis K."/>
            <person name="Ivanova N."/>
            <person name="Last F.I."/>
            <person name="Brettin T."/>
            <person name="Detter J.C."/>
            <person name="Han C."/>
            <person name="Larimer F."/>
            <person name="Land M."/>
            <person name="Hauser L."/>
            <person name="Markowitz V."/>
            <person name="Cheng J.-F."/>
            <person name="Hugenholtz P."/>
            <person name="Woyke T."/>
            <person name="Wu D."/>
            <person name="Spring S."/>
            <person name="Schroeder M."/>
            <person name="Brambilla E.-M."/>
            <person name="Klenk H.-P."/>
            <person name="Eisen J.A."/>
        </authorList>
    </citation>
    <scope>NUCLEOTIDE SEQUENCE [LARGE SCALE GENOMIC DNA]</scope>
    <source>
        <strain evidence="15">ATCC BAA-1197 / DSM 17291 / Cas60314</strain>
    </source>
</reference>
<dbReference type="InterPro" id="IPR008880">
    <property type="entry name" value="Trigger_fac_C"/>
</dbReference>
<keyword evidence="9" id="KW-0132">Cell division</keyword>
<dbReference type="InterPro" id="IPR037041">
    <property type="entry name" value="Trigger_fac_C_sf"/>
</dbReference>
<dbReference type="KEGG" id="tli:Tlie_1069"/>
<dbReference type="GO" id="GO:0051301">
    <property type="term" value="P:cell division"/>
    <property type="evidence" value="ECO:0007669"/>
    <property type="project" value="UniProtKB-KW"/>
</dbReference>
<dbReference type="InterPro" id="IPR008881">
    <property type="entry name" value="Trigger_fac_ribosome-bd_bac"/>
</dbReference>
<dbReference type="HOGENOM" id="CLU_033058_3_2_0"/>
<comment type="catalytic activity">
    <reaction evidence="1 9">
        <text>[protein]-peptidylproline (omega=180) = [protein]-peptidylproline (omega=0)</text>
        <dbReference type="Rhea" id="RHEA:16237"/>
        <dbReference type="Rhea" id="RHEA-COMP:10747"/>
        <dbReference type="Rhea" id="RHEA-COMP:10748"/>
        <dbReference type="ChEBI" id="CHEBI:83833"/>
        <dbReference type="ChEBI" id="CHEBI:83834"/>
        <dbReference type="EC" id="5.2.1.8"/>
    </reaction>
</comment>
<feature type="coiled-coil region" evidence="10">
    <location>
        <begin position="341"/>
        <end position="395"/>
    </location>
</feature>
<dbReference type="eggNOG" id="COG0544">
    <property type="taxonomic scope" value="Bacteria"/>
</dbReference>
<gene>
    <name evidence="9" type="primary">tig</name>
    <name evidence="14" type="ordered locus">Tlie_1069</name>
</gene>
<dbReference type="PANTHER" id="PTHR30560:SF3">
    <property type="entry name" value="TRIGGER FACTOR-LIKE PROTEIN TIG, CHLOROPLASTIC"/>
    <property type="match status" value="1"/>
</dbReference>
<comment type="function">
    <text evidence="9">Involved in protein export. Acts as a chaperone by maintaining the newly synthesized protein in an open conformation. Functions as a peptidyl-prolyl cis-trans isomerase.</text>
</comment>
<dbReference type="GO" id="GO:0044183">
    <property type="term" value="F:protein folding chaperone"/>
    <property type="evidence" value="ECO:0007669"/>
    <property type="project" value="TreeGrafter"/>
</dbReference>
<dbReference type="Proteomes" id="UP000005868">
    <property type="component" value="Chromosome"/>
</dbReference>
<feature type="region of interest" description="Disordered" evidence="11">
    <location>
        <begin position="438"/>
        <end position="457"/>
    </location>
</feature>
<dbReference type="InterPro" id="IPR036611">
    <property type="entry name" value="Trigger_fac_ribosome-bd_sf"/>
</dbReference>
<dbReference type="GO" id="GO:0003755">
    <property type="term" value="F:peptidyl-prolyl cis-trans isomerase activity"/>
    <property type="evidence" value="ECO:0007669"/>
    <property type="project" value="UniProtKB-UniRule"/>
</dbReference>
<protein>
    <recommendedName>
        <fullName evidence="4 9">Trigger factor</fullName>
        <shortName evidence="9">TF</shortName>
        <ecNumber evidence="3 9">5.2.1.8</ecNumber>
    </recommendedName>
    <alternativeName>
        <fullName evidence="8 9">PPIase</fullName>
    </alternativeName>
</protein>
<name>G7VAA2_THELD</name>
<keyword evidence="9" id="KW-0963">Cytoplasm</keyword>
<evidence type="ECO:0000256" key="11">
    <source>
        <dbReference type="SAM" id="MobiDB-lite"/>
    </source>
</evidence>
<dbReference type="EMBL" id="CP003096">
    <property type="protein sequence ID" value="AER66802.1"/>
    <property type="molecule type" value="Genomic_DNA"/>
</dbReference>
<dbReference type="GO" id="GO:0005737">
    <property type="term" value="C:cytoplasm"/>
    <property type="evidence" value="ECO:0007669"/>
    <property type="project" value="UniProtKB-SubCell"/>
</dbReference>
<keyword evidence="9" id="KW-0131">Cell cycle</keyword>
<dbReference type="HAMAP" id="MF_00303">
    <property type="entry name" value="Trigger_factor_Tig"/>
    <property type="match status" value="1"/>
</dbReference>
<organism evidence="14 15">
    <name type="scientific">Thermovirga lienii (strain ATCC BAA-1197 / DSM 17291 / Cas60314)</name>
    <dbReference type="NCBI Taxonomy" id="580340"/>
    <lineage>
        <taxon>Bacteria</taxon>
        <taxon>Thermotogati</taxon>
        <taxon>Synergistota</taxon>
        <taxon>Synergistia</taxon>
        <taxon>Synergistales</taxon>
        <taxon>Thermovirgaceae</taxon>
        <taxon>Thermovirga</taxon>
    </lineage>
</organism>
<comment type="similarity">
    <text evidence="2 9">Belongs to the FKBP-type PPIase family. Tig subfamily.</text>
</comment>
<keyword evidence="5 9" id="KW-0697">Rotamase</keyword>
<proteinExistence type="inferred from homology"/>
<evidence type="ECO:0000256" key="7">
    <source>
        <dbReference type="ARBA" id="ARBA00023235"/>
    </source>
</evidence>
<dbReference type="PANTHER" id="PTHR30560">
    <property type="entry name" value="TRIGGER FACTOR CHAPERONE AND PEPTIDYL-PROLYL CIS/TRANS ISOMERASE"/>
    <property type="match status" value="1"/>
</dbReference>
<dbReference type="SUPFAM" id="SSF54534">
    <property type="entry name" value="FKBP-like"/>
    <property type="match status" value="1"/>
</dbReference>
<feature type="domain" description="Trigger factor C-terminal" evidence="13">
    <location>
        <begin position="271"/>
        <end position="431"/>
    </location>
</feature>
<evidence type="ECO:0000259" key="12">
    <source>
        <dbReference type="Pfam" id="PF05697"/>
    </source>
</evidence>
<evidence type="ECO:0000256" key="9">
    <source>
        <dbReference type="HAMAP-Rule" id="MF_00303"/>
    </source>
</evidence>
<accession>G7VAA2</accession>
<keyword evidence="10" id="KW-0175">Coiled coil</keyword>
<evidence type="ECO:0000256" key="1">
    <source>
        <dbReference type="ARBA" id="ARBA00000971"/>
    </source>
</evidence>
<comment type="subcellular location">
    <subcellularLocation>
        <location evidence="9">Cytoplasm</location>
    </subcellularLocation>
    <text evidence="9">About half TF is bound to the ribosome near the polypeptide exit tunnel while the other half is free in the cytoplasm.</text>
</comment>
<dbReference type="Pfam" id="PF05697">
    <property type="entry name" value="Trigger_N"/>
    <property type="match status" value="1"/>
</dbReference>
<dbReference type="GO" id="GO:0051083">
    <property type="term" value="P:'de novo' cotranslational protein folding"/>
    <property type="evidence" value="ECO:0007669"/>
    <property type="project" value="TreeGrafter"/>
</dbReference>
<evidence type="ECO:0000256" key="3">
    <source>
        <dbReference type="ARBA" id="ARBA00013194"/>
    </source>
</evidence>
<feature type="domain" description="Trigger factor ribosome-binding bacterial" evidence="12">
    <location>
        <begin position="1"/>
        <end position="145"/>
    </location>
</feature>
<dbReference type="Gene3D" id="1.10.3120.10">
    <property type="entry name" value="Trigger factor, C-terminal domain"/>
    <property type="match status" value="1"/>
</dbReference>
<dbReference type="InterPro" id="IPR046357">
    <property type="entry name" value="PPIase_dom_sf"/>
</dbReference>
<dbReference type="Gene3D" id="3.10.50.40">
    <property type="match status" value="1"/>
</dbReference>
<evidence type="ECO:0000259" key="13">
    <source>
        <dbReference type="Pfam" id="PF05698"/>
    </source>
</evidence>
<dbReference type="GO" id="GO:0015031">
    <property type="term" value="P:protein transport"/>
    <property type="evidence" value="ECO:0007669"/>
    <property type="project" value="UniProtKB-UniRule"/>
</dbReference>
<evidence type="ECO:0000256" key="10">
    <source>
        <dbReference type="SAM" id="Coils"/>
    </source>
</evidence>
<evidence type="ECO:0000256" key="4">
    <source>
        <dbReference type="ARBA" id="ARBA00016902"/>
    </source>
</evidence>